<dbReference type="Proteomes" id="UP001269375">
    <property type="component" value="Unassembled WGS sequence"/>
</dbReference>
<gene>
    <name evidence="2" type="ORF">QC825_08905</name>
</gene>
<evidence type="ECO:0000313" key="2">
    <source>
        <dbReference type="EMBL" id="MDR5896189.1"/>
    </source>
</evidence>
<dbReference type="Gene3D" id="1.20.1050.10">
    <property type="match status" value="1"/>
</dbReference>
<accession>A0ABU1GVX1</accession>
<reference evidence="2 3" key="1">
    <citation type="submission" date="2023-04" db="EMBL/GenBank/DDBJ databases">
        <title>A long-awaited taxogenomic arrangement of the family Halomonadaceae.</title>
        <authorList>
            <person name="De La Haba R."/>
            <person name="Chuvochina M."/>
            <person name="Wittouck S."/>
            <person name="Arahal D.R."/>
            <person name="Sanchez-Porro C."/>
            <person name="Hugenholtz P."/>
            <person name="Ventosa A."/>
        </authorList>
    </citation>
    <scope>NUCLEOTIDE SEQUENCE [LARGE SCALE GENOMIC DNA]</scope>
    <source>
        <strain evidence="2 3">DSM 22428</strain>
    </source>
</reference>
<dbReference type="PROSITE" id="PS50405">
    <property type="entry name" value="GST_CTER"/>
    <property type="match status" value="1"/>
</dbReference>
<keyword evidence="3" id="KW-1185">Reference proteome</keyword>
<dbReference type="RefSeq" id="WP_251594635.1">
    <property type="nucleotide sequence ID" value="NZ_JAMLJI010000004.1"/>
</dbReference>
<proteinExistence type="predicted"/>
<dbReference type="Pfam" id="PF00043">
    <property type="entry name" value="GST_C"/>
    <property type="match status" value="1"/>
</dbReference>
<dbReference type="SUPFAM" id="SSF47616">
    <property type="entry name" value="GST C-terminal domain-like"/>
    <property type="match status" value="1"/>
</dbReference>
<feature type="domain" description="GST C-terminal" evidence="1">
    <location>
        <begin position="1"/>
        <end position="66"/>
    </location>
</feature>
<dbReference type="InterPro" id="IPR010987">
    <property type="entry name" value="Glutathione-S-Trfase_C-like"/>
</dbReference>
<evidence type="ECO:0000259" key="1">
    <source>
        <dbReference type="PROSITE" id="PS50405"/>
    </source>
</evidence>
<dbReference type="InterPro" id="IPR004046">
    <property type="entry name" value="GST_C"/>
</dbReference>
<comment type="caution">
    <text evidence="2">The sequence shown here is derived from an EMBL/GenBank/DDBJ whole genome shotgun (WGS) entry which is preliminary data.</text>
</comment>
<dbReference type="EMBL" id="JARWAO010000004">
    <property type="protein sequence ID" value="MDR5896189.1"/>
    <property type="molecule type" value="Genomic_DNA"/>
</dbReference>
<protein>
    <submittedName>
        <fullName evidence="2">Glutathione binding-like protein</fullName>
    </submittedName>
</protein>
<dbReference type="InterPro" id="IPR036282">
    <property type="entry name" value="Glutathione-S-Trfase_C_sf"/>
</dbReference>
<name>A0ABU1GVX1_9GAMM</name>
<organism evidence="2 3">
    <name type="scientific">Larsenimonas suaedae</name>
    <dbReference type="NCBI Taxonomy" id="1851019"/>
    <lineage>
        <taxon>Bacteria</taxon>
        <taxon>Pseudomonadati</taxon>
        <taxon>Pseudomonadota</taxon>
        <taxon>Gammaproteobacteria</taxon>
        <taxon>Oceanospirillales</taxon>
        <taxon>Halomonadaceae</taxon>
        <taxon>Larsenimonas</taxon>
    </lineage>
</organism>
<sequence>MLPGGEHPTLADLAIGCELYQIKAVGYRFGAYPRINAWLSELAARPHFSAVSEEIDALGQEIKTQESDYLALDAFD</sequence>
<evidence type="ECO:0000313" key="3">
    <source>
        <dbReference type="Proteomes" id="UP001269375"/>
    </source>
</evidence>